<sequence>MTIKNLHIPKRSDLGEKGITVLAGDIGGTKTNLAFYQATDSGLKVVETGRYPSAEYASCVAIMKQFLLEKKCPQPDRICLGVAGPVLNGKVNLTNLSWDIDIQEVKKMMGVESVFLLNDLESMAYGLAGLTEEDFITVHAGNENNAGNMAINSPGTGLGQAGLFWNGKNHFPFPTEGGHADFSPRTDDDIALLKYLQKKYGIVSWEKVVAGPAIVDIYLFLRDVKKMEEPEWLKEELAKESPDSAVISGAAIEQKSAICVETMNLFVRYLARESSNLVLKMKATGGLFLGGGIPPKIAPLLLQKQFMEHYMDCDRMQHLLETVPIRIIKNDKAGLIGAAWYGAYLM</sequence>
<dbReference type="STRING" id="354355.SAMN05660816_04039"/>
<organism evidence="5 6">
    <name type="scientific">Niastella yeongjuensis</name>
    <dbReference type="NCBI Taxonomy" id="354355"/>
    <lineage>
        <taxon>Bacteria</taxon>
        <taxon>Pseudomonadati</taxon>
        <taxon>Bacteroidota</taxon>
        <taxon>Chitinophagia</taxon>
        <taxon>Chitinophagales</taxon>
        <taxon>Chitinophagaceae</taxon>
        <taxon>Niastella</taxon>
    </lineage>
</organism>
<gene>
    <name evidence="3" type="primary">glk</name>
    <name evidence="5" type="ORF">A4H97_15060</name>
</gene>
<dbReference type="PANTHER" id="PTHR47363:SF1">
    <property type="entry name" value="GLUCOKINASE"/>
    <property type="match status" value="1"/>
</dbReference>
<keyword evidence="3" id="KW-0963">Cytoplasm</keyword>
<dbReference type="GO" id="GO:0006096">
    <property type="term" value="P:glycolytic process"/>
    <property type="evidence" value="ECO:0007669"/>
    <property type="project" value="UniProtKB-UniRule"/>
</dbReference>
<keyword evidence="6" id="KW-1185">Reference proteome</keyword>
<dbReference type="GO" id="GO:0005737">
    <property type="term" value="C:cytoplasm"/>
    <property type="evidence" value="ECO:0007669"/>
    <property type="project" value="UniProtKB-SubCell"/>
</dbReference>
<comment type="caution">
    <text evidence="5">The sequence shown here is derived from an EMBL/GenBank/DDBJ whole genome shotgun (WGS) entry which is preliminary data.</text>
</comment>
<comment type="subcellular location">
    <subcellularLocation>
        <location evidence="3">Cytoplasm</location>
    </subcellularLocation>
</comment>
<dbReference type="InterPro" id="IPR003836">
    <property type="entry name" value="Glucokinase"/>
</dbReference>
<dbReference type="OrthoDB" id="9800595at2"/>
<dbReference type="CDD" id="cd24008">
    <property type="entry name" value="ASKHA_NBD_GLK"/>
    <property type="match status" value="1"/>
</dbReference>
<evidence type="ECO:0000256" key="3">
    <source>
        <dbReference type="HAMAP-Rule" id="MF_00524"/>
    </source>
</evidence>
<evidence type="ECO:0000256" key="4">
    <source>
        <dbReference type="RuleBase" id="RU004046"/>
    </source>
</evidence>
<dbReference type="EC" id="2.7.1.2" evidence="3"/>
<dbReference type="NCBIfam" id="TIGR00749">
    <property type="entry name" value="glk"/>
    <property type="match status" value="1"/>
</dbReference>
<comment type="similarity">
    <text evidence="3 4">Belongs to the bacterial glucokinase family.</text>
</comment>
<keyword evidence="3" id="KW-0324">Glycolysis</keyword>
<keyword evidence="2 3" id="KW-0418">Kinase</keyword>
<evidence type="ECO:0000313" key="5">
    <source>
        <dbReference type="EMBL" id="OQP40923.1"/>
    </source>
</evidence>
<dbReference type="HAMAP" id="MF_00524">
    <property type="entry name" value="Glucokinase"/>
    <property type="match status" value="1"/>
</dbReference>
<evidence type="ECO:0000256" key="2">
    <source>
        <dbReference type="ARBA" id="ARBA00022777"/>
    </source>
</evidence>
<dbReference type="GO" id="GO:0004340">
    <property type="term" value="F:glucokinase activity"/>
    <property type="evidence" value="ECO:0007669"/>
    <property type="project" value="UniProtKB-UniRule"/>
</dbReference>
<keyword evidence="3" id="KW-0547">Nucleotide-binding</keyword>
<dbReference type="EMBL" id="LVXG01000067">
    <property type="protein sequence ID" value="OQP40923.1"/>
    <property type="molecule type" value="Genomic_DNA"/>
</dbReference>
<name>A0A1V9E466_9BACT</name>
<keyword evidence="3" id="KW-0067">ATP-binding</keyword>
<proteinExistence type="inferred from homology"/>
<dbReference type="AlphaFoldDB" id="A0A1V9E466"/>
<dbReference type="InterPro" id="IPR043129">
    <property type="entry name" value="ATPase_NBD"/>
</dbReference>
<feature type="binding site" evidence="3">
    <location>
        <begin position="24"/>
        <end position="29"/>
    </location>
    <ligand>
        <name>ATP</name>
        <dbReference type="ChEBI" id="CHEBI:30616"/>
    </ligand>
</feature>
<dbReference type="Proteomes" id="UP000192610">
    <property type="component" value="Unassembled WGS sequence"/>
</dbReference>
<dbReference type="GO" id="GO:0005536">
    <property type="term" value="F:D-glucose binding"/>
    <property type="evidence" value="ECO:0007669"/>
    <property type="project" value="InterPro"/>
</dbReference>
<evidence type="ECO:0000256" key="1">
    <source>
        <dbReference type="ARBA" id="ARBA00022679"/>
    </source>
</evidence>
<dbReference type="PANTHER" id="PTHR47363">
    <property type="entry name" value="GLUCOKINASE"/>
    <property type="match status" value="1"/>
</dbReference>
<dbReference type="Gene3D" id="3.40.367.20">
    <property type="match status" value="1"/>
</dbReference>
<comment type="catalytic activity">
    <reaction evidence="3">
        <text>D-glucose + ATP = D-glucose 6-phosphate + ADP + H(+)</text>
        <dbReference type="Rhea" id="RHEA:17825"/>
        <dbReference type="ChEBI" id="CHEBI:4167"/>
        <dbReference type="ChEBI" id="CHEBI:15378"/>
        <dbReference type="ChEBI" id="CHEBI:30616"/>
        <dbReference type="ChEBI" id="CHEBI:61548"/>
        <dbReference type="ChEBI" id="CHEBI:456216"/>
        <dbReference type="EC" id="2.7.1.2"/>
    </reaction>
</comment>
<evidence type="ECO:0000313" key="6">
    <source>
        <dbReference type="Proteomes" id="UP000192610"/>
    </source>
</evidence>
<reference evidence="6" key="1">
    <citation type="submission" date="2016-04" db="EMBL/GenBank/DDBJ databases">
        <authorList>
            <person name="Chen L."/>
            <person name="Zhuang W."/>
            <person name="Wang G."/>
        </authorList>
    </citation>
    <scope>NUCLEOTIDE SEQUENCE [LARGE SCALE GENOMIC DNA]</scope>
    <source>
        <strain evidence="6">17621</strain>
    </source>
</reference>
<dbReference type="Pfam" id="PF02685">
    <property type="entry name" value="Glucokinase"/>
    <property type="match status" value="1"/>
</dbReference>
<keyword evidence="1 3" id="KW-0808">Transferase</keyword>
<dbReference type="RefSeq" id="WP_081203904.1">
    <property type="nucleotide sequence ID" value="NZ_FOCZ01000007.1"/>
</dbReference>
<dbReference type="Gene3D" id="3.30.420.40">
    <property type="match status" value="1"/>
</dbReference>
<accession>A0A1V9E466</accession>
<protein>
    <recommendedName>
        <fullName evidence="3">Glucokinase</fullName>
        <ecNumber evidence="3">2.7.1.2</ecNumber>
    </recommendedName>
    <alternativeName>
        <fullName evidence="3">Glucose kinase</fullName>
    </alternativeName>
</protein>
<dbReference type="GO" id="GO:0005524">
    <property type="term" value="F:ATP binding"/>
    <property type="evidence" value="ECO:0007669"/>
    <property type="project" value="UniProtKB-UniRule"/>
</dbReference>
<dbReference type="SUPFAM" id="SSF53067">
    <property type="entry name" value="Actin-like ATPase domain"/>
    <property type="match status" value="1"/>
</dbReference>